<protein>
    <submittedName>
        <fullName evidence="1">Uncharacterized protein</fullName>
    </submittedName>
</protein>
<dbReference type="EMBL" id="JBGMDY010000005">
    <property type="protein sequence ID" value="KAL2335541.1"/>
    <property type="molecule type" value="Genomic_DNA"/>
</dbReference>
<gene>
    <name evidence="1" type="ORF">Fmac_016754</name>
</gene>
<organism evidence="1 2">
    <name type="scientific">Flemingia macrophylla</name>
    <dbReference type="NCBI Taxonomy" id="520843"/>
    <lineage>
        <taxon>Eukaryota</taxon>
        <taxon>Viridiplantae</taxon>
        <taxon>Streptophyta</taxon>
        <taxon>Embryophyta</taxon>
        <taxon>Tracheophyta</taxon>
        <taxon>Spermatophyta</taxon>
        <taxon>Magnoliopsida</taxon>
        <taxon>eudicotyledons</taxon>
        <taxon>Gunneridae</taxon>
        <taxon>Pentapetalae</taxon>
        <taxon>rosids</taxon>
        <taxon>fabids</taxon>
        <taxon>Fabales</taxon>
        <taxon>Fabaceae</taxon>
        <taxon>Papilionoideae</taxon>
        <taxon>50 kb inversion clade</taxon>
        <taxon>NPAAA clade</taxon>
        <taxon>indigoferoid/millettioid clade</taxon>
        <taxon>Phaseoleae</taxon>
        <taxon>Flemingia</taxon>
    </lineage>
</organism>
<keyword evidence="2" id="KW-1185">Reference proteome</keyword>
<dbReference type="AlphaFoldDB" id="A0ABD1MIC5"/>
<sequence>MKTAPKQRGFRKLCDSDEGLQVALLQPKIFLDNGTSKWWVRLMVGSLTPFSRTSSNLGSSSRSIGLATTSRCLHHAHTSVAVNWPVTTSMVDLLSKKDLCSISKLCGLLVFCPIYSSFSHKNAL</sequence>
<evidence type="ECO:0000313" key="1">
    <source>
        <dbReference type="EMBL" id="KAL2335541.1"/>
    </source>
</evidence>
<accession>A0ABD1MIC5</accession>
<evidence type="ECO:0000313" key="2">
    <source>
        <dbReference type="Proteomes" id="UP001603857"/>
    </source>
</evidence>
<dbReference type="Proteomes" id="UP001603857">
    <property type="component" value="Unassembled WGS sequence"/>
</dbReference>
<reference evidence="1 2" key="1">
    <citation type="submission" date="2024-08" db="EMBL/GenBank/DDBJ databases">
        <title>Insights into the chromosomal genome structure of Flemingia macrophylla.</title>
        <authorList>
            <person name="Ding Y."/>
            <person name="Zhao Y."/>
            <person name="Bi W."/>
            <person name="Wu M."/>
            <person name="Zhao G."/>
            <person name="Gong Y."/>
            <person name="Li W."/>
            <person name="Zhang P."/>
        </authorList>
    </citation>
    <scope>NUCLEOTIDE SEQUENCE [LARGE SCALE GENOMIC DNA]</scope>
    <source>
        <strain evidence="1">DYQJB</strain>
        <tissue evidence="1">Leaf</tissue>
    </source>
</reference>
<name>A0ABD1MIC5_9FABA</name>
<comment type="caution">
    <text evidence="1">The sequence shown here is derived from an EMBL/GenBank/DDBJ whole genome shotgun (WGS) entry which is preliminary data.</text>
</comment>
<proteinExistence type="predicted"/>